<dbReference type="GO" id="GO:0003676">
    <property type="term" value="F:nucleic acid binding"/>
    <property type="evidence" value="ECO:0007669"/>
    <property type="project" value="InterPro"/>
</dbReference>
<gene>
    <name evidence="1" type="ORF">EVAR_20488_1</name>
</gene>
<evidence type="ECO:0008006" key="3">
    <source>
        <dbReference type="Google" id="ProtNLM"/>
    </source>
</evidence>
<name>A0A4C1Y646_EUMVA</name>
<dbReference type="InterPro" id="IPR036397">
    <property type="entry name" value="RNaseH_sf"/>
</dbReference>
<comment type="caution">
    <text evidence="1">The sequence shown here is derived from an EMBL/GenBank/DDBJ whole genome shotgun (WGS) entry which is preliminary data.</text>
</comment>
<dbReference type="Proteomes" id="UP000299102">
    <property type="component" value="Unassembled WGS sequence"/>
</dbReference>
<reference evidence="1 2" key="1">
    <citation type="journal article" date="2019" name="Commun. Biol.">
        <title>The bagworm genome reveals a unique fibroin gene that provides high tensile strength.</title>
        <authorList>
            <person name="Kono N."/>
            <person name="Nakamura H."/>
            <person name="Ohtoshi R."/>
            <person name="Tomita M."/>
            <person name="Numata K."/>
            <person name="Arakawa K."/>
        </authorList>
    </citation>
    <scope>NUCLEOTIDE SEQUENCE [LARGE SCALE GENOMIC DNA]</scope>
</reference>
<dbReference type="AlphaFoldDB" id="A0A4C1Y646"/>
<evidence type="ECO:0000313" key="1">
    <source>
        <dbReference type="EMBL" id="GBP71388.1"/>
    </source>
</evidence>
<evidence type="ECO:0000313" key="2">
    <source>
        <dbReference type="Proteomes" id="UP000299102"/>
    </source>
</evidence>
<dbReference type="PANTHER" id="PTHR46060:SF1">
    <property type="entry name" value="MARINER MOS1 TRANSPOSASE-LIKE PROTEIN"/>
    <property type="match status" value="1"/>
</dbReference>
<proteinExistence type="predicted"/>
<dbReference type="InterPro" id="IPR052709">
    <property type="entry name" value="Transposase-MT_Hybrid"/>
</dbReference>
<dbReference type="EMBL" id="BGZK01001106">
    <property type="protein sequence ID" value="GBP71388.1"/>
    <property type="molecule type" value="Genomic_DNA"/>
</dbReference>
<dbReference type="PANTHER" id="PTHR46060">
    <property type="entry name" value="MARINER MOS1 TRANSPOSASE-LIKE PROTEIN"/>
    <property type="match status" value="1"/>
</dbReference>
<sequence length="168" mass="19493">MITENHSGNRMYRMYISRKTNHCFIDARDQNSGGSVNRGYIDQLTSTSVDEAPSTTTAYHWFSEFDRGRSMPTDAFKEGRPKSIVVTQNIDAVRERIIQHHNVTYREIKTSLGIKVFEDIRKNNRQRRIILYHDNTSCHTSAETTRFLEGRKIDLMGHPPYNLDLAPD</sequence>
<protein>
    <recommendedName>
        <fullName evidence="3">Histone-lysine N-methyltransferase SETMAR</fullName>
    </recommendedName>
</protein>
<dbReference type="Gene3D" id="3.30.420.10">
    <property type="entry name" value="Ribonuclease H-like superfamily/Ribonuclease H"/>
    <property type="match status" value="1"/>
</dbReference>
<accession>A0A4C1Y646</accession>
<keyword evidence="2" id="KW-1185">Reference proteome</keyword>
<dbReference type="OrthoDB" id="10017160at2759"/>
<organism evidence="1 2">
    <name type="scientific">Eumeta variegata</name>
    <name type="common">Bagworm moth</name>
    <name type="synonym">Eumeta japonica</name>
    <dbReference type="NCBI Taxonomy" id="151549"/>
    <lineage>
        <taxon>Eukaryota</taxon>
        <taxon>Metazoa</taxon>
        <taxon>Ecdysozoa</taxon>
        <taxon>Arthropoda</taxon>
        <taxon>Hexapoda</taxon>
        <taxon>Insecta</taxon>
        <taxon>Pterygota</taxon>
        <taxon>Neoptera</taxon>
        <taxon>Endopterygota</taxon>
        <taxon>Lepidoptera</taxon>
        <taxon>Glossata</taxon>
        <taxon>Ditrysia</taxon>
        <taxon>Tineoidea</taxon>
        <taxon>Psychidae</taxon>
        <taxon>Oiketicinae</taxon>
        <taxon>Eumeta</taxon>
    </lineage>
</organism>